<sequence length="201" mass="23860">MLDSTFLLPFMFVLYFCFILYRIIKRFIFKKERMANDKHLVIVCLIVYFFELISVTIFPLPIDHDLIANWRNDSYHPFLYGNNFIPFYFFVDIYHLGLQFYVIRSLGGNLILLLPIGLLFPLLFDKLRNLKRMLLTGFFISLSIELTQLSISMYLRNSYRSFDVDDLILNTSGAAIGYSLFCILRSLYKKLRFKNDSFINI</sequence>
<dbReference type="InterPro" id="IPR053150">
    <property type="entry name" value="Teicoplanin_resist-assoc"/>
</dbReference>
<dbReference type="EMBL" id="PGUV01000022">
    <property type="protein sequence ID" value="PLS03615.1"/>
    <property type="molecule type" value="Genomic_DNA"/>
</dbReference>
<feature type="transmembrane region" description="Helical" evidence="1">
    <location>
        <begin position="134"/>
        <end position="155"/>
    </location>
</feature>
<dbReference type="InterPro" id="IPR006976">
    <property type="entry name" value="VanZ-like"/>
</dbReference>
<keyword evidence="1" id="KW-1133">Transmembrane helix</keyword>
<feature type="transmembrane region" description="Helical" evidence="1">
    <location>
        <begin position="40"/>
        <end position="62"/>
    </location>
</feature>
<proteinExistence type="predicted"/>
<organism evidence="3 4">
    <name type="scientific">Bacillus halotolerans</name>
    <dbReference type="NCBI Taxonomy" id="260554"/>
    <lineage>
        <taxon>Bacteria</taxon>
        <taxon>Bacillati</taxon>
        <taxon>Bacillota</taxon>
        <taxon>Bacilli</taxon>
        <taxon>Bacillales</taxon>
        <taxon>Bacillaceae</taxon>
        <taxon>Bacillus</taxon>
    </lineage>
</organism>
<dbReference type="Proteomes" id="UP000234803">
    <property type="component" value="Unassembled WGS sequence"/>
</dbReference>
<gene>
    <name evidence="3" type="ORF">CUU63_21355</name>
</gene>
<feature type="domain" description="VanZ-like" evidence="2">
    <location>
        <begin position="46"/>
        <end position="184"/>
    </location>
</feature>
<protein>
    <submittedName>
        <fullName evidence="3">VanZ family protein</fullName>
    </submittedName>
</protein>
<evidence type="ECO:0000313" key="4">
    <source>
        <dbReference type="Proteomes" id="UP000234803"/>
    </source>
</evidence>
<keyword evidence="1" id="KW-0472">Membrane</keyword>
<evidence type="ECO:0000313" key="3">
    <source>
        <dbReference type="EMBL" id="PLS03615.1"/>
    </source>
</evidence>
<feature type="transmembrane region" description="Helical" evidence="1">
    <location>
        <begin position="6"/>
        <end position="24"/>
    </location>
</feature>
<accession>A0A9Q6F043</accession>
<dbReference type="RefSeq" id="WP_024121660.1">
    <property type="nucleotide sequence ID" value="NZ_JBQCKE010000002.1"/>
</dbReference>
<dbReference type="PANTHER" id="PTHR36834:SF1">
    <property type="entry name" value="INTEGRAL MEMBRANE PROTEIN"/>
    <property type="match status" value="1"/>
</dbReference>
<dbReference type="Pfam" id="PF04892">
    <property type="entry name" value="VanZ"/>
    <property type="match status" value="1"/>
</dbReference>
<evidence type="ECO:0000259" key="2">
    <source>
        <dbReference type="Pfam" id="PF04892"/>
    </source>
</evidence>
<reference evidence="3 4" key="1">
    <citation type="submission" date="2017-12" db="EMBL/GenBank/DDBJ databases">
        <title>Comparative Functional Genomics of Dry Heat Resistant strains isolated from the Viking Spacecraft.</title>
        <authorList>
            <person name="Seuylemezian A."/>
            <person name="Cooper K."/>
            <person name="Vaishampayan P."/>
        </authorList>
    </citation>
    <scope>NUCLEOTIDE SEQUENCE [LARGE SCALE GENOMIC DNA]</scope>
    <source>
        <strain evidence="3 4">V48-19</strain>
    </source>
</reference>
<dbReference type="PANTHER" id="PTHR36834">
    <property type="entry name" value="MEMBRANE PROTEIN-RELATED"/>
    <property type="match status" value="1"/>
</dbReference>
<feature type="transmembrane region" description="Helical" evidence="1">
    <location>
        <begin position="101"/>
        <end position="122"/>
    </location>
</feature>
<dbReference type="AlphaFoldDB" id="A0A9Q6F043"/>
<keyword evidence="1" id="KW-0812">Transmembrane</keyword>
<comment type="caution">
    <text evidence="3">The sequence shown here is derived from an EMBL/GenBank/DDBJ whole genome shotgun (WGS) entry which is preliminary data.</text>
</comment>
<feature type="transmembrane region" description="Helical" evidence="1">
    <location>
        <begin position="167"/>
        <end position="188"/>
    </location>
</feature>
<evidence type="ECO:0000256" key="1">
    <source>
        <dbReference type="SAM" id="Phobius"/>
    </source>
</evidence>
<name>A0A9Q6F043_9BACI</name>